<dbReference type="EMBL" id="OBDY01000015">
    <property type="protein sequence ID" value="SNY54197.1"/>
    <property type="molecule type" value="Genomic_DNA"/>
</dbReference>
<evidence type="ECO:0000259" key="2">
    <source>
        <dbReference type="Pfam" id="PF13581"/>
    </source>
</evidence>
<reference evidence="3 4" key="1">
    <citation type="submission" date="2017-09" db="EMBL/GenBank/DDBJ databases">
        <authorList>
            <person name="Ehlers B."/>
            <person name="Leendertz F.H."/>
        </authorList>
    </citation>
    <scope>NUCLEOTIDE SEQUENCE [LARGE SCALE GENOMIC DNA]</scope>
    <source>
        <strain evidence="3 4">CGMCC 4.6857</strain>
    </source>
</reference>
<evidence type="ECO:0000313" key="3">
    <source>
        <dbReference type="EMBL" id="SNY54197.1"/>
    </source>
</evidence>
<dbReference type="InterPro" id="IPR003594">
    <property type="entry name" value="HATPase_dom"/>
</dbReference>
<evidence type="ECO:0000256" key="1">
    <source>
        <dbReference type="ARBA" id="ARBA00022527"/>
    </source>
</evidence>
<keyword evidence="3" id="KW-0418">Kinase</keyword>
<keyword evidence="1" id="KW-0723">Serine/threonine-protein kinase</keyword>
<sequence length="265" mass="28587">MRARHPFARRTVREGRVAVTADVDNVVTTVTVRGSWGRSLSRDAFLALKKSLGAHPDAVIIDLCDLDDPHAASALTWITARRVADAMDPPVHVVACAPPASVLADRLERLGAAYYLPTYADLTLARAAATTARPHTDQRRLALPPEPDTPSLARNLVTDACAAWRLPGEVLYPARLVMSELAGNAVEHARTPIVVVVLRRDEGLHLVVNDRDPRLPTLLPAPKEPPGDLWNARGQGLRTVQAASAAWGALPTAEGKMVWATIFPS</sequence>
<dbReference type="PANTHER" id="PTHR35526:SF3">
    <property type="entry name" value="ANTI-SIGMA-F FACTOR RSBW"/>
    <property type="match status" value="1"/>
</dbReference>
<proteinExistence type="predicted"/>
<dbReference type="Proteomes" id="UP000219612">
    <property type="component" value="Unassembled WGS sequence"/>
</dbReference>
<protein>
    <submittedName>
        <fullName evidence="3">Histidine kinase-like ATPase domain-containing protein</fullName>
    </submittedName>
</protein>
<keyword evidence="3" id="KW-0808">Transferase</keyword>
<organism evidence="3 4">
    <name type="scientific">Paractinoplanes atraurantiacus</name>
    <dbReference type="NCBI Taxonomy" id="1036182"/>
    <lineage>
        <taxon>Bacteria</taxon>
        <taxon>Bacillati</taxon>
        <taxon>Actinomycetota</taxon>
        <taxon>Actinomycetes</taxon>
        <taxon>Micromonosporales</taxon>
        <taxon>Micromonosporaceae</taxon>
        <taxon>Paractinoplanes</taxon>
    </lineage>
</organism>
<name>A0A285J2V3_9ACTN</name>
<dbReference type="InterPro" id="IPR036890">
    <property type="entry name" value="HATPase_C_sf"/>
</dbReference>
<keyword evidence="4" id="KW-1185">Reference proteome</keyword>
<dbReference type="Pfam" id="PF13581">
    <property type="entry name" value="HATPase_c_2"/>
    <property type="match status" value="1"/>
</dbReference>
<dbReference type="PANTHER" id="PTHR35526">
    <property type="entry name" value="ANTI-SIGMA-F FACTOR RSBW-RELATED"/>
    <property type="match status" value="1"/>
</dbReference>
<dbReference type="SUPFAM" id="SSF55874">
    <property type="entry name" value="ATPase domain of HSP90 chaperone/DNA topoisomerase II/histidine kinase"/>
    <property type="match status" value="1"/>
</dbReference>
<dbReference type="CDD" id="cd16936">
    <property type="entry name" value="HATPase_RsbW-like"/>
    <property type="match status" value="1"/>
</dbReference>
<accession>A0A285J2V3</accession>
<evidence type="ECO:0000313" key="4">
    <source>
        <dbReference type="Proteomes" id="UP000219612"/>
    </source>
</evidence>
<dbReference type="GO" id="GO:0004674">
    <property type="term" value="F:protein serine/threonine kinase activity"/>
    <property type="evidence" value="ECO:0007669"/>
    <property type="project" value="UniProtKB-KW"/>
</dbReference>
<dbReference type="AlphaFoldDB" id="A0A285J2V3"/>
<gene>
    <name evidence="3" type="ORF">SAMN05421748_11517</name>
</gene>
<dbReference type="InterPro" id="IPR050267">
    <property type="entry name" value="Anti-sigma-factor_SerPK"/>
</dbReference>
<dbReference type="Gene3D" id="3.30.565.10">
    <property type="entry name" value="Histidine kinase-like ATPase, C-terminal domain"/>
    <property type="match status" value="1"/>
</dbReference>
<feature type="domain" description="Histidine kinase/HSP90-like ATPase" evidence="2">
    <location>
        <begin position="144"/>
        <end position="259"/>
    </location>
</feature>